<dbReference type="Proteomes" id="UP000199180">
    <property type="component" value="Unassembled WGS sequence"/>
</dbReference>
<organism evidence="1 2">
    <name type="scientific">Paracoccus homiensis</name>
    <dbReference type="NCBI Taxonomy" id="364199"/>
    <lineage>
        <taxon>Bacteria</taxon>
        <taxon>Pseudomonadati</taxon>
        <taxon>Pseudomonadota</taxon>
        <taxon>Alphaproteobacteria</taxon>
        <taxon>Rhodobacterales</taxon>
        <taxon>Paracoccaceae</taxon>
        <taxon>Paracoccus</taxon>
    </lineage>
</organism>
<dbReference type="EMBL" id="FOHO01000020">
    <property type="protein sequence ID" value="SEU03526.1"/>
    <property type="molecule type" value="Genomic_DNA"/>
</dbReference>
<reference evidence="1 2" key="1">
    <citation type="submission" date="2016-10" db="EMBL/GenBank/DDBJ databases">
        <authorList>
            <person name="de Groot N.N."/>
        </authorList>
    </citation>
    <scope>NUCLEOTIDE SEQUENCE [LARGE SCALE GENOMIC DNA]</scope>
    <source>
        <strain evidence="1 2">DSM 17862</strain>
    </source>
</reference>
<gene>
    <name evidence="1" type="ORF">SAMN04489858_12076</name>
</gene>
<protein>
    <submittedName>
        <fullName evidence="1">Uncharacterized protein</fullName>
    </submittedName>
</protein>
<name>A0A1I0J1K1_9RHOB</name>
<keyword evidence="2" id="KW-1185">Reference proteome</keyword>
<accession>A0A1I0J1K1</accession>
<dbReference type="RefSeq" id="WP_090737748.1">
    <property type="nucleotide sequence ID" value="NZ_FOHO01000020.1"/>
</dbReference>
<dbReference type="AlphaFoldDB" id="A0A1I0J1K1"/>
<proteinExistence type="predicted"/>
<sequence>MLYTDEKLGLWVPIALLLFAAVNFAVPSGFWFRVDRLDVHDGVYGQPIIVDYDREIIRPFTADWRVKIRRASGDGLEWVCASPLQREDYDDRSRKPQPVTLEWLAWTDPRCYELTPGDYVMTVTWELNPDGLQSLFLRRTVSMTDSFTIEAAL</sequence>
<dbReference type="OrthoDB" id="7711522at2"/>
<evidence type="ECO:0000313" key="2">
    <source>
        <dbReference type="Proteomes" id="UP000199180"/>
    </source>
</evidence>
<evidence type="ECO:0000313" key="1">
    <source>
        <dbReference type="EMBL" id="SEU03526.1"/>
    </source>
</evidence>
<dbReference type="STRING" id="364199.SAMN04489858_12076"/>